<dbReference type="Pfam" id="PF00067">
    <property type="entry name" value="p450"/>
    <property type="match status" value="1"/>
</dbReference>
<dbReference type="PROSITE" id="PS00086">
    <property type="entry name" value="CYTOCHROME_P450"/>
    <property type="match status" value="1"/>
</dbReference>
<dbReference type="GO" id="GO:0004497">
    <property type="term" value="F:monooxygenase activity"/>
    <property type="evidence" value="ECO:0007669"/>
    <property type="project" value="UniProtKB-KW"/>
</dbReference>
<organism evidence="10 11">
    <name type="scientific">Apiospora arundinis</name>
    <dbReference type="NCBI Taxonomy" id="335852"/>
    <lineage>
        <taxon>Eukaryota</taxon>
        <taxon>Fungi</taxon>
        <taxon>Dikarya</taxon>
        <taxon>Ascomycota</taxon>
        <taxon>Pezizomycotina</taxon>
        <taxon>Sordariomycetes</taxon>
        <taxon>Xylariomycetidae</taxon>
        <taxon>Amphisphaeriales</taxon>
        <taxon>Apiosporaceae</taxon>
        <taxon>Apiospora</taxon>
    </lineage>
</organism>
<keyword evidence="9" id="KW-0472">Membrane</keyword>
<evidence type="ECO:0000256" key="1">
    <source>
        <dbReference type="ARBA" id="ARBA00001971"/>
    </source>
</evidence>
<keyword evidence="9" id="KW-1133">Transmembrane helix</keyword>
<keyword evidence="4 8" id="KW-0479">Metal-binding</keyword>
<evidence type="ECO:0000256" key="6">
    <source>
        <dbReference type="ARBA" id="ARBA00023004"/>
    </source>
</evidence>
<dbReference type="InterPro" id="IPR017972">
    <property type="entry name" value="Cyt_P450_CS"/>
</dbReference>
<dbReference type="InterPro" id="IPR050121">
    <property type="entry name" value="Cytochrome_P450_monoxygenase"/>
</dbReference>
<dbReference type="EMBL" id="JAPCWZ010000003">
    <property type="protein sequence ID" value="KAK8873684.1"/>
    <property type="molecule type" value="Genomic_DNA"/>
</dbReference>
<evidence type="ECO:0000256" key="8">
    <source>
        <dbReference type="RuleBase" id="RU000461"/>
    </source>
</evidence>
<accession>A0ABR2J7C2</accession>
<dbReference type="SUPFAM" id="SSF48264">
    <property type="entry name" value="Cytochrome P450"/>
    <property type="match status" value="1"/>
</dbReference>
<evidence type="ECO:0000256" key="7">
    <source>
        <dbReference type="ARBA" id="ARBA00023033"/>
    </source>
</evidence>
<comment type="caution">
    <text evidence="10">The sequence shown here is derived from an EMBL/GenBank/DDBJ whole genome shotgun (WGS) entry which is preliminary data.</text>
</comment>
<evidence type="ECO:0000256" key="4">
    <source>
        <dbReference type="ARBA" id="ARBA00022723"/>
    </source>
</evidence>
<protein>
    <submittedName>
        <fullName evidence="10">P450 monooxygenase</fullName>
    </submittedName>
</protein>
<name>A0ABR2J7C2_9PEZI</name>
<comment type="cofactor">
    <cofactor evidence="1">
        <name>heme</name>
        <dbReference type="ChEBI" id="CHEBI:30413"/>
    </cofactor>
</comment>
<keyword evidence="9" id="KW-0812">Transmembrane</keyword>
<evidence type="ECO:0000256" key="2">
    <source>
        <dbReference type="ARBA" id="ARBA00010617"/>
    </source>
</evidence>
<evidence type="ECO:0000313" key="11">
    <source>
        <dbReference type="Proteomes" id="UP001390339"/>
    </source>
</evidence>
<sequence length="517" mass="58056">MLLELVNVTTLLELSLLGWVGYCLATAVYNVYFHPLRRFPGPLAARASNGWKLYMEVFRQESPVHLLQKLHQQYGDVVRLRPNELHFSSANAYNDIYNPSARWDKDRVQYESVGADHSLVSLIPYEEAKQRKAVLKSLFSHRAVLNLQGLVRRKADRLIEVLKKRNEEGKSSDLLMAFRCMALDAATDFCFGTSLDALDAPEFRAPLLVAMDAALPGFVVMKHFPLLRKIALSLPSWFVGGLYPDMVGLPRTQEMLRQQVANVITHPEVLKAQPHPTVYQRLLQDPEAQHMHAHTASHETVLFDEANTLMFEATHTVADPSMFGLFHILSNPTLHARLLAEIRTVWPDSAEGAGPTGPPSLEVLETLPLLTATIKESLRMAPGIASPLCRITPAGGAVIAGHGVPGGVTVGMSIYHVHHNAALFANPEHFDPDRWLLERKEQREGLEQWFVAFSRGPRSCPGSNLAWCEMYILLSTMLRTFDLRLDRTTANDLAWRDCLVPYFTGRHLHAWCLPSKE</sequence>
<dbReference type="CDD" id="cd11062">
    <property type="entry name" value="CYP58-like"/>
    <property type="match status" value="1"/>
</dbReference>
<keyword evidence="6 8" id="KW-0408">Iron</keyword>
<evidence type="ECO:0000256" key="9">
    <source>
        <dbReference type="SAM" id="Phobius"/>
    </source>
</evidence>
<reference evidence="10 11" key="1">
    <citation type="journal article" date="2024" name="IMA Fungus">
        <title>Apiospora arundinis, a panoply of carbohydrate-active enzymes and secondary metabolites.</title>
        <authorList>
            <person name="Sorensen T."/>
            <person name="Petersen C."/>
            <person name="Muurmann A.T."/>
            <person name="Christiansen J.V."/>
            <person name="Brundto M.L."/>
            <person name="Overgaard C.K."/>
            <person name="Boysen A.T."/>
            <person name="Wollenberg R.D."/>
            <person name="Larsen T.O."/>
            <person name="Sorensen J.L."/>
            <person name="Nielsen K.L."/>
            <person name="Sondergaard T.E."/>
        </authorList>
    </citation>
    <scope>NUCLEOTIDE SEQUENCE [LARGE SCALE GENOMIC DNA]</scope>
    <source>
        <strain evidence="10 11">AAU 773</strain>
    </source>
</reference>
<dbReference type="PANTHER" id="PTHR24305:SF157">
    <property type="entry name" value="N-ACETYLTRYPTOPHAN 6-HYDROXYLASE IVOC-RELATED"/>
    <property type="match status" value="1"/>
</dbReference>
<keyword evidence="7 8" id="KW-0503">Monooxygenase</keyword>
<evidence type="ECO:0000256" key="3">
    <source>
        <dbReference type="ARBA" id="ARBA00022617"/>
    </source>
</evidence>
<keyword evidence="3 8" id="KW-0349">Heme</keyword>
<comment type="similarity">
    <text evidence="2 8">Belongs to the cytochrome P450 family.</text>
</comment>
<dbReference type="InterPro" id="IPR002403">
    <property type="entry name" value="Cyt_P450_E_grp-IV"/>
</dbReference>
<dbReference type="PRINTS" id="PR00385">
    <property type="entry name" value="P450"/>
</dbReference>
<gene>
    <name evidence="10" type="ORF">PGQ11_004198</name>
</gene>
<keyword evidence="11" id="KW-1185">Reference proteome</keyword>
<proteinExistence type="inferred from homology"/>
<evidence type="ECO:0000256" key="5">
    <source>
        <dbReference type="ARBA" id="ARBA00023002"/>
    </source>
</evidence>
<keyword evidence="5 8" id="KW-0560">Oxidoreductase</keyword>
<dbReference type="Proteomes" id="UP001390339">
    <property type="component" value="Unassembled WGS sequence"/>
</dbReference>
<dbReference type="PRINTS" id="PR00465">
    <property type="entry name" value="EP450IV"/>
</dbReference>
<feature type="transmembrane region" description="Helical" evidence="9">
    <location>
        <begin position="12"/>
        <end position="32"/>
    </location>
</feature>
<dbReference type="InterPro" id="IPR001128">
    <property type="entry name" value="Cyt_P450"/>
</dbReference>
<dbReference type="Gene3D" id="1.10.630.10">
    <property type="entry name" value="Cytochrome P450"/>
    <property type="match status" value="1"/>
</dbReference>
<dbReference type="PANTHER" id="PTHR24305">
    <property type="entry name" value="CYTOCHROME P450"/>
    <property type="match status" value="1"/>
</dbReference>
<dbReference type="InterPro" id="IPR036396">
    <property type="entry name" value="Cyt_P450_sf"/>
</dbReference>
<evidence type="ECO:0000313" key="10">
    <source>
        <dbReference type="EMBL" id="KAK8873684.1"/>
    </source>
</evidence>